<dbReference type="Proteomes" id="UP001300502">
    <property type="component" value="Unassembled WGS sequence"/>
</dbReference>
<comment type="caution">
    <text evidence="2">The sequence shown here is derived from an EMBL/GenBank/DDBJ whole genome shotgun (WGS) entry which is preliminary data.</text>
</comment>
<keyword evidence="1" id="KW-0472">Membrane</keyword>
<evidence type="ECO:0000313" key="3">
    <source>
        <dbReference type="Proteomes" id="UP001300502"/>
    </source>
</evidence>
<dbReference type="EMBL" id="JANCYU010000030">
    <property type="protein sequence ID" value="KAK4525445.1"/>
    <property type="molecule type" value="Genomic_DNA"/>
</dbReference>
<accession>A0AAV9IDD7</accession>
<gene>
    <name evidence="2" type="ORF">GAYE_SCF12G3353</name>
</gene>
<keyword evidence="1" id="KW-1133">Transmembrane helix</keyword>
<evidence type="ECO:0000256" key="1">
    <source>
        <dbReference type="SAM" id="Phobius"/>
    </source>
</evidence>
<name>A0AAV9IDD7_9RHOD</name>
<dbReference type="AlphaFoldDB" id="A0AAV9IDD7"/>
<evidence type="ECO:0000313" key="2">
    <source>
        <dbReference type="EMBL" id="KAK4525445.1"/>
    </source>
</evidence>
<organism evidence="2 3">
    <name type="scientific">Galdieria yellowstonensis</name>
    <dbReference type="NCBI Taxonomy" id="3028027"/>
    <lineage>
        <taxon>Eukaryota</taxon>
        <taxon>Rhodophyta</taxon>
        <taxon>Bangiophyceae</taxon>
        <taxon>Galdieriales</taxon>
        <taxon>Galdieriaceae</taxon>
        <taxon>Galdieria</taxon>
    </lineage>
</organism>
<keyword evidence="1" id="KW-0812">Transmembrane</keyword>
<protein>
    <submittedName>
        <fullName evidence="2">Uncharacterized protein</fullName>
    </submittedName>
</protein>
<reference evidence="2 3" key="1">
    <citation type="submission" date="2022-07" db="EMBL/GenBank/DDBJ databases">
        <title>Genome-wide signatures of adaptation to extreme environments.</title>
        <authorList>
            <person name="Cho C.H."/>
            <person name="Yoon H.S."/>
        </authorList>
    </citation>
    <scope>NUCLEOTIDE SEQUENCE [LARGE SCALE GENOMIC DNA]</scope>
    <source>
        <strain evidence="2 3">108.79 E11</strain>
    </source>
</reference>
<keyword evidence="3" id="KW-1185">Reference proteome</keyword>
<sequence>MVLCSMAFLTTTTSPLAIQNGNRNIFKNKSLSGYFSRSSQPRKISVSPCMTMASWLPLLPINVPVTEHFIPVTNWIAASESDFGGYTGPIIGLLTIFALIVFLSPPLKE</sequence>
<proteinExistence type="predicted"/>
<feature type="transmembrane region" description="Helical" evidence="1">
    <location>
        <begin position="83"/>
        <end position="103"/>
    </location>
</feature>